<keyword evidence="3" id="KW-1185">Reference proteome</keyword>
<dbReference type="AlphaFoldDB" id="A0A953N8V3"/>
<evidence type="ECO:0000259" key="1">
    <source>
        <dbReference type="Pfam" id="PF02036"/>
    </source>
</evidence>
<dbReference type="GO" id="GO:0006744">
    <property type="term" value="P:ubiquinone biosynthetic process"/>
    <property type="evidence" value="ECO:0007669"/>
    <property type="project" value="InterPro"/>
</dbReference>
<reference evidence="2" key="1">
    <citation type="submission" date="2021-07" db="EMBL/GenBank/DDBJ databases">
        <title>New genus and species of the family Alcaligenaceae.</title>
        <authorList>
            <person name="Hahn M.W."/>
        </authorList>
    </citation>
    <scope>NUCLEOTIDE SEQUENCE</scope>
    <source>
        <strain evidence="2">LF4-65</strain>
    </source>
</reference>
<dbReference type="RefSeq" id="WP_259660198.1">
    <property type="nucleotide sequence ID" value="NZ_JAHXRI010000006.1"/>
</dbReference>
<gene>
    <name evidence="2" type="ORF">KZZ10_03890</name>
</gene>
<name>A0A953N8V3_9BURK</name>
<dbReference type="Proteomes" id="UP000739565">
    <property type="component" value="Unassembled WGS sequence"/>
</dbReference>
<dbReference type="PANTHER" id="PTHR38693:SF1">
    <property type="entry name" value="UBIQUINONE BIOSYNTHESIS ACCESSORY FACTOR UBIJ"/>
    <property type="match status" value="1"/>
</dbReference>
<dbReference type="InterPro" id="IPR038989">
    <property type="entry name" value="UbiJ"/>
</dbReference>
<sequence length="220" mass="24076">MRRAFPSLPTLEVFQPVQALAHAFNLLARQQPWAAERLARYAEKTLRIVFGGFALTFKISAAGQLVPTEVSTTPDVVLEINPQFFDPIAWLSSASRPDIAEYVHVSGQAALAQVVSELSRDLRPDPEDALAQFLGDVAARRIVQGARSAAIGFSDALRGLGRNVAEYLSEETDALAGRPVMEAFAQEHAQAHTRLSAIEQRAADFSARLRRLEANRSVAR</sequence>
<organism evidence="2 3">
    <name type="scientific">Zwartia hollandica</name>
    <dbReference type="NCBI Taxonomy" id="324606"/>
    <lineage>
        <taxon>Bacteria</taxon>
        <taxon>Pseudomonadati</taxon>
        <taxon>Pseudomonadota</taxon>
        <taxon>Betaproteobacteria</taxon>
        <taxon>Burkholderiales</taxon>
        <taxon>Alcaligenaceae</taxon>
        <taxon>Zwartia</taxon>
    </lineage>
</organism>
<evidence type="ECO:0000313" key="2">
    <source>
        <dbReference type="EMBL" id="MBZ1349778.1"/>
    </source>
</evidence>
<evidence type="ECO:0000313" key="3">
    <source>
        <dbReference type="Proteomes" id="UP000739565"/>
    </source>
</evidence>
<dbReference type="EMBL" id="JAHXRI010000006">
    <property type="protein sequence ID" value="MBZ1349778.1"/>
    <property type="molecule type" value="Genomic_DNA"/>
</dbReference>
<dbReference type="Pfam" id="PF02036">
    <property type="entry name" value="SCP2"/>
    <property type="match status" value="1"/>
</dbReference>
<feature type="domain" description="SCP2" evidence="1">
    <location>
        <begin position="24"/>
        <end position="118"/>
    </location>
</feature>
<comment type="caution">
    <text evidence="2">The sequence shown here is derived from an EMBL/GenBank/DDBJ whole genome shotgun (WGS) entry which is preliminary data.</text>
</comment>
<dbReference type="PANTHER" id="PTHR38693">
    <property type="entry name" value="UBIQUINONE BIOSYNTHESIS PROTEIN UBIJ"/>
    <property type="match status" value="1"/>
</dbReference>
<dbReference type="InterPro" id="IPR003033">
    <property type="entry name" value="SCP2_sterol-bd_dom"/>
</dbReference>
<proteinExistence type="predicted"/>
<protein>
    <recommendedName>
        <fullName evidence="1">SCP2 domain-containing protein</fullName>
    </recommendedName>
</protein>
<accession>A0A953N8V3</accession>